<dbReference type="PROSITE" id="PS50231">
    <property type="entry name" value="RICIN_B_LECTIN"/>
    <property type="match status" value="1"/>
</dbReference>
<dbReference type="Gene3D" id="2.80.10.50">
    <property type="match status" value="1"/>
</dbReference>
<keyword evidence="2" id="KW-0472">Membrane</keyword>
<protein>
    <recommendedName>
        <fullName evidence="3">Ricin B lectin domain-containing protein</fullName>
    </recommendedName>
</protein>
<dbReference type="Ensembl" id="ENSLLTT00000007189.1">
    <property type="protein sequence ID" value="ENSLLTP00000006921.1"/>
    <property type="gene ID" value="ENSLLTG00000005285.1"/>
</dbReference>
<name>A0A8C5WQT2_LATLA</name>
<keyword evidence="2" id="KW-1133">Transmembrane helix</keyword>
<keyword evidence="5" id="KW-1185">Reference proteome</keyword>
<evidence type="ECO:0000256" key="1">
    <source>
        <dbReference type="SAM" id="MobiDB-lite"/>
    </source>
</evidence>
<dbReference type="PANTHER" id="PTHR36129:SF2">
    <property type="entry name" value="RICIN B LECTIN DOMAIN-CONTAINING PROTEIN"/>
    <property type="match status" value="1"/>
</dbReference>
<accession>A0A8C5WQT2</accession>
<reference evidence="4" key="1">
    <citation type="submission" date="2025-08" db="UniProtKB">
        <authorList>
            <consortium name="Ensembl"/>
        </authorList>
    </citation>
    <scope>IDENTIFICATION</scope>
</reference>
<reference evidence="4" key="2">
    <citation type="submission" date="2025-09" db="UniProtKB">
        <authorList>
            <consortium name="Ensembl"/>
        </authorList>
    </citation>
    <scope>IDENTIFICATION</scope>
</reference>
<dbReference type="SUPFAM" id="SSF50370">
    <property type="entry name" value="Ricin B-like lectins"/>
    <property type="match status" value="1"/>
</dbReference>
<feature type="region of interest" description="Disordered" evidence="1">
    <location>
        <begin position="228"/>
        <end position="260"/>
    </location>
</feature>
<dbReference type="Pfam" id="PF00652">
    <property type="entry name" value="Ricin_B_lectin"/>
    <property type="match status" value="1"/>
</dbReference>
<sequence length="356" mass="39734">MHSLARSHTHKHTHFLWQATMVLFKGSLTWIILLSWLKDLGGRSFLIQNVRLQKCIHASPPHKAERVHLSECKAHSPEHQWSWDGTASAVVNQYTRECLTISDAEELAIAQLSPCEEEEALQAWSCSKKGHLTLQGHGLHLSAKLGGHSAFLSREKDRFGKWKTGTGSIICATELARAAGLGEPREASLDNLEEGPKNKTVGSLEIHTPSVKATTSLMIHLESQSYVTSGLPMSDERHREADNETYPPHQKHQEKATGPPNLGPIWRTTLLVLGPLAFILAIIILKFNIQSKKKKQLLVLKRRQMSCEEHQPSPGIVNPTLKMQAIPASPSPSLKHGEIWIEWKDGTTTSLFDHLY</sequence>
<keyword evidence="2" id="KW-0812">Transmembrane</keyword>
<evidence type="ECO:0000256" key="2">
    <source>
        <dbReference type="SAM" id="Phobius"/>
    </source>
</evidence>
<feature type="transmembrane region" description="Helical" evidence="2">
    <location>
        <begin position="265"/>
        <end position="285"/>
    </location>
</feature>
<dbReference type="InterPro" id="IPR035992">
    <property type="entry name" value="Ricin_B-like_lectins"/>
</dbReference>
<feature type="transmembrane region" description="Helical" evidence="2">
    <location>
        <begin position="15"/>
        <end position="37"/>
    </location>
</feature>
<dbReference type="PANTHER" id="PTHR36129">
    <property type="entry name" value="ORGANIC SOLUTE TRANSPORTER SUBUNIT BETA-RELATED"/>
    <property type="match status" value="1"/>
</dbReference>
<evidence type="ECO:0000259" key="3">
    <source>
        <dbReference type="Pfam" id="PF00652"/>
    </source>
</evidence>
<organism evidence="4 5">
    <name type="scientific">Laticauda laticaudata</name>
    <name type="common">Blue-ringed sea krait</name>
    <name type="synonym">Blue-lipped sea krait</name>
    <dbReference type="NCBI Taxonomy" id="8630"/>
    <lineage>
        <taxon>Eukaryota</taxon>
        <taxon>Metazoa</taxon>
        <taxon>Chordata</taxon>
        <taxon>Craniata</taxon>
        <taxon>Vertebrata</taxon>
        <taxon>Euteleostomi</taxon>
        <taxon>Lepidosauria</taxon>
        <taxon>Squamata</taxon>
        <taxon>Bifurcata</taxon>
        <taxon>Unidentata</taxon>
        <taxon>Episquamata</taxon>
        <taxon>Toxicofera</taxon>
        <taxon>Serpentes</taxon>
        <taxon>Colubroidea</taxon>
        <taxon>Elapidae</taxon>
        <taxon>Laticaudinae</taxon>
        <taxon>Laticauda</taxon>
    </lineage>
</organism>
<dbReference type="AlphaFoldDB" id="A0A8C5WQT2"/>
<feature type="domain" description="Ricin B lectin" evidence="3">
    <location>
        <begin position="45"/>
        <end position="148"/>
    </location>
</feature>
<dbReference type="InterPro" id="IPR052678">
    <property type="entry name" value="OST-beta_subunit"/>
</dbReference>
<dbReference type="GeneTree" id="ENSGT00530000067979"/>
<proteinExistence type="predicted"/>
<dbReference type="InterPro" id="IPR000772">
    <property type="entry name" value="Ricin_B_lectin"/>
</dbReference>
<evidence type="ECO:0000313" key="4">
    <source>
        <dbReference type="Ensembl" id="ENSLLTP00000006921.1"/>
    </source>
</evidence>
<dbReference type="Proteomes" id="UP000694406">
    <property type="component" value="Unplaced"/>
</dbReference>
<evidence type="ECO:0000313" key="5">
    <source>
        <dbReference type="Proteomes" id="UP000694406"/>
    </source>
</evidence>